<accession>A0A0A9H805</accession>
<proteinExistence type="predicted"/>
<reference evidence="1" key="1">
    <citation type="submission" date="2014-09" db="EMBL/GenBank/DDBJ databases">
        <authorList>
            <person name="Magalhaes I.L.F."/>
            <person name="Oliveira U."/>
            <person name="Santos F.R."/>
            <person name="Vidigal T.H.D.A."/>
            <person name="Brescovit A.D."/>
            <person name="Santos A.J."/>
        </authorList>
    </citation>
    <scope>NUCLEOTIDE SEQUENCE</scope>
    <source>
        <tissue evidence="1">Shoot tissue taken approximately 20 cm above the soil surface</tissue>
    </source>
</reference>
<evidence type="ECO:0000313" key="1">
    <source>
        <dbReference type="EMBL" id="JAE33330.1"/>
    </source>
</evidence>
<reference evidence="1" key="2">
    <citation type="journal article" date="2015" name="Data Brief">
        <title>Shoot transcriptome of the giant reed, Arundo donax.</title>
        <authorList>
            <person name="Barrero R.A."/>
            <person name="Guerrero F.D."/>
            <person name="Moolhuijzen P."/>
            <person name="Goolsby J.A."/>
            <person name="Tidwell J."/>
            <person name="Bellgard S.E."/>
            <person name="Bellgard M.I."/>
        </authorList>
    </citation>
    <scope>NUCLEOTIDE SEQUENCE</scope>
    <source>
        <tissue evidence="1">Shoot tissue taken approximately 20 cm above the soil surface</tissue>
    </source>
</reference>
<sequence>MVDLMPRDKQPELDLSLERFYRALQVVDEVNKWTMVRTIGWETQWMKSCTPATDERTDCWKIWVMKASTHVAEEN</sequence>
<name>A0A0A9H805_ARUDO</name>
<organism evidence="1">
    <name type="scientific">Arundo donax</name>
    <name type="common">Giant reed</name>
    <name type="synonym">Donax arundinaceus</name>
    <dbReference type="NCBI Taxonomy" id="35708"/>
    <lineage>
        <taxon>Eukaryota</taxon>
        <taxon>Viridiplantae</taxon>
        <taxon>Streptophyta</taxon>
        <taxon>Embryophyta</taxon>
        <taxon>Tracheophyta</taxon>
        <taxon>Spermatophyta</taxon>
        <taxon>Magnoliopsida</taxon>
        <taxon>Liliopsida</taxon>
        <taxon>Poales</taxon>
        <taxon>Poaceae</taxon>
        <taxon>PACMAD clade</taxon>
        <taxon>Arundinoideae</taxon>
        <taxon>Arundineae</taxon>
        <taxon>Arundo</taxon>
    </lineage>
</organism>
<protein>
    <submittedName>
        <fullName evidence="1">Uncharacterized protein</fullName>
    </submittedName>
</protein>
<dbReference type="EMBL" id="GBRH01164566">
    <property type="protein sequence ID" value="JAE33330.1"/>
    <property type="molecule type" value="Transcribed_RNA"/>
</dbReference>
<dbReference type="AlphaFoldDB" id="A0A0A9H805"/>